<dbReference type="Proteomes" id="UP000199050">
    <property type="component" value="Unassembled WGS sequence"/>
</dbReference>
<dbReference type="AlphaFoldDB" id="A0A1G9ACA0"/>
<gene>
    <name evidence="1" type="ORF">SAMN05216192_13612</name>
</gene>
<accession>A0A1G9ACA0</accession>
<dbReference type="EMBL" id="FNDX01000036">
    <property type="protein sequence ID" value="SDK24989.1"/>
    <property type="molecule type" value="Genomic_DNA"/>
</dbReference>
<proteinExistence type="predicted"/>
<reference evidence="2" key="1">
    <citation type="submission" date="2016-10" db="EMBL/GenBank/DDBJ databases">
        <authorList>
            <person name="Varghese N."/>
            <person name="Submissions S."/>
        </authorList>
    </citation>
    <scope>NUCLEOTIDE SEQUENCE [LARGE SCALE GENOMIC DNA]</scope>
    <source>
        <strain evidence="2">CGMCC 1.11012</strain>
    </source>
</reference>
<name>A0A1G9ACA0_9BACL</name>
<dbReference type="OrthoDB" id="2601807at2"/>
<keyword evidence="2" id="KW-1185">Reference proteome</keyword>
<protein>
    <submittedName>
        <fullName evidence="1">Uncharacterized protein</fullName>
    </submittedName>
</protein>
<dbReference type="STRING" id="1174501.SAMN05216192_13612"/>
<organism evidence="1 2">
    <name type="scientific">Paenibacillus typhae</name>
    <dbReference type="NCBI Taxonomy" id="1174501"/>
    <lineage>
        <taxon>Bacteria</taxon>
        <taxon>Bacillati</taxon>
        <taxon>Bacillota</taxon>
        <taxon>Bacilli</taxon>
        <taxon>Bacillales</taxon>
        <taxon>Paenibacillaceae</taxon>
        <taxon>Paenibacillus</taxon>
    </lineage>
</organism>
<evidence type="ECO:0000313" key="2">
    <source>
        <dbReference type="Proteomes" id="UP000199050"/>
    </source>
</evidence>
<dbReference type="RefSeq" id="WP_090717623.1">
    <property type="nucleotide sequence ID" value="NZ_CBCSKY010000038.1"/>
</dbReference>
<sequence length="149" mass="16894">MSISAWIDIHLSSSANLSAADLIRQFAKEGWDYTGHNGEVTYLPLGDGDNFNWLSEAVDSAHIMNIIETKQAQREIVGIQLLRRDSEIGCDMLMFNTNQIGFSLSMARKSIQTQGDLDITDFSWYLERILPVFKHAGLRVERVQCEQLD</sequence>
<evidence type="ECO:0000313" key="1">
    <source>
        <dbReference type="EMBL" id="SDK24989.1"/>
    </source>
</evidence>